<dbReference type="GO" id="GO:0008233">
    <property type="term" value="F:peptidase activity"/>
    <property type="evidence" value="ECO:0007669"/>
    <property type="project" value="UniProtKB-KW"/>
</dbReference>
<gene>
    <name evidence="1" type="ORF">TJEJU_0158</name>
</gene>
<dbReference type="RefSeq" id="WP_095068832.1">
    <property type="nucleotide sequence ID" value="NZ_LT899436.1"/>
</dbReference>
<dbReference type="PIRSF" id="PIRSF010372">
    <property type="entry name" value="PaiB"/>
    <property type="match status" value="1"/>
</dbReference>
<keyword evidence="1" id="KW-0378">Hydrolase</keyword>
<dbReference type="PANTHER" id="PTHR35802:SF1">
    <property type="entry name" value="PROTEASE SYNTHASE AND SPORULATION PROTEIN PAI 2"/>
    <property type="match status" value="1"/>
</dbReference>
<organism evidence="1 2">
    <name type="scientific">Tenacibaculum jejuense</name>
    <dbReference type="NCBI Taxonomy" id="584609"/>
    <lineage>
        <taxon>Bacteria</taxon>
        <taxon>Pseudomonadati</taxon>
        <taxon>Bacteroidota</taxon>
        <taxon>Flavobacteriia</taxon>
        <taxon>Flavobacteriales</taxon>
        <taxon>Flavobacteriaceae</taxon>
        <taxon>Tenacibaculum</taxon>
    </lineage>
</organism>
<dbReference type="Gene3D" id="2.30.110.10">
    <property type="entry name" value="Electron Transport, Fmn-binding Protein, Chain A"/>
    <property type="match status" value="1"/>
</dbReference>
<proteinExistence type="predicted"/>
<protein>
    <submittedName>
        <fullName evidence="1">Putative Protease synthase and sporulation protein PAI 2</fullName>
    </submittedName>
</protein>
<keyword evidence="1" id="KW-0645">Protease</keyword>
<name>A0A238U650_9FLAO</name>
<dbReference type="SUPFAM" id="SSF50475">
    <property type="entry name" value="FMN-binding split barrel"/>
    <property type="match status" value="1"/>
</dbReference>
<dbReference type="PANTHER" id="PTHR35802">
    <property type="entry name" value="PROTEASE SYNTHASE AND SPORULATION PROTEIN PAI 2"/>
    <property type="match status" value="1"/>
</dbReference>
<dbReference type="InterPro" id="IPR007396">
    <property type="entry name" value="TR_PAI2-type"/>
</dbReference>
<sequence length="211" mass="24090">MYNVSSYKAKNEQEILDFIKEYPFVQITGVNEKGKPVATQIPVIVEKRNDDLYIVGHMMKETDHCKAFQENPNVLSVFTGPNGYVSASWCVSPNKGSTWNYMSVHAEGKVSFFEGEKLVSLMKTFTLLHENGNENSPTIYDNLSDSYTNKWMPYITGFEIKVDCLDTVFKLSQSLDEQSYLNVIAELEKRGGRDSFLAMEMQKRVSELFSE</sequence>
<accession>A0A238U650</accession>
<dbReference type="Proteomes" id="UP000215214">
    <property type="component" value="Chromosome TJEJU"/>
</dbReference>
<dbReference type="OrthoDB" id="9794948at2"/>
<dbReference type="EMBL" id="LT899436">
    <property type="protein sequence ID" value="SNR13964.1"/>
    <property type="molecule type" value="Genomic_DNA"/>
</dbReference>
<reference evidence="1 2" key="1">
    <citation type="submission" date="2017-07" db="EMBL/GenBank/DDBJ databases">
        <authorList>
            <person name="Sun Z.S."/>
            <person name="Albrecht U."/>
            <person name="Echele G."/>
            <person name="Lee C.C."/>
        </authorList>
    </citation>
    <scope>NUCLEOTIDE SEQUENCE [LARGE SCALE GENOMIC DNA]</scope>
    <source>
        <strain evidence="2">type strain: KCTC 22618</strain>
    </source>
</reference>
<dbReference type="InterPro" id="IPR012349">
    <property type="entry name" value="Split_barrel_FMN-bd"/>
</dbReference>
<dbReference type="KEGG" id="tje:TJEJU_0158"/>
<evidence type="ECO:0000313" key="1">
    <source>
        <dbReference type="EMBL" id="SNR13964.1"/>
    </source>
</evidence>
<dbReference type="AlphaFoldDB" id="A0A238U650"/>
<dbReference type="GO" id="GO:0006508">
    <property type="term" value="P:proteolysis"/>
    <property type="evidence" value="ECO:0007669"/>
    <property type="project" value="UniProtKB-KW"/>
</dbReference>
<evidence type="ECO:0000313" key="2">
    <source>
        <dbReference type="Proteomes" id="UP000215214"/>
    </source>
</evidence>
<keyword evidence="2" id="KW-1185">Reference proteome</keyword>
<dbReference type="Pfam" id="PF04299">
    <property type="entry name" value="FMN_bind_2"/>
    <property type="match status" value="1"/>
</dbReference>